<keyword evidence="6" id="KW-0482">Metalloprotease</keyword>
<dbReference type="InterPro" id="IPR032632">
    <property type="entry name" value="Peptidase_M16_M"/>
</dbReference>
<dbReference type="SUPFAM" id="SSF63411">
    <property type="entry name" value="LuxS/MPP-like metallohydrolase"/>
    <property type="match status" value="4"/>
</dbReference>
<keyword evidence="4" id="KW-0378">Hydrolase</keyword>
<evidence type="ECO:0000259" key="9">
    <source>
        <dbReference type="Pfam" id="PF16187"/>
    </source>
</evidence>
<dbReference type="Proteomes" id="UP000824890">
    <property type="component" value="Unassembled WGS sequence"/>
</dbReference>
<keyword evidence="3" id="KW-0479">Metal-binding</keyword>
<dbReference type="Pfam" id="PF00675">
    <property type="entry name" value="Peptidase_M16"/>
    <property type="match status" value="1"/>
</dbReference>
<evidence type="ECO:0000256" key="1">
    <source>
        <dbReference type="ARBA" id="ARBA00007261"/>
    </source>
</evidence>
<dbReference type="InterPro" id="IPR050626">
    <property type="entry name" value="Peptidase_M16"/>
</dbReference>
<evidence type="ECO:0000259" key="10">
    <source>
        <dbReference type="Pfam" id="PF22456"/>
    </source>
</evidence>
<dbReference type="InterPro" id="IPR054734">
    <property type="entry name" value="PqqF-like_C_4"/>
</dbReference>
<dbReference type="InterPro" id="IPR007863">
    <property type="entry name" value="Peptidase_M16_C"/>
</dbReference>
<proteinExistence type="inferred from homology"/>
<evidence type="ECO:0000256" key="6">
    <source>
        <dbReference type="ARBA" id="ARBA00023049"/>
    </source>
</evidence>
<feature type="domain" description="Peptidase M16 C-terminal" evidence="8">
    <location>
        <begin position="246"/>
        <end position="371"/>
    </location>
</feature>
<evidence type="ECO:0000259" key="8">
    <source>
        <dbReference type="Pfam" id="PF05193"/>
    </source>
</evidence>
<feature type="domain" description="Coenzyme PQQ synthesis protein F-like C-terminal lobe" evidence="10">
    <location>
        <begin position="802"/>
        <end position="871"/>
    </location>
</feature>
<dbReference type="EMBL" id="JAGKQM010000012">
    <property type="protein sequence ID" value="KAH0899869.1"/>
    <property type="molecule type" value="Genomic_DNA"/>
</dbReference>
<keyword evidence="12" id="KW-1185">Reference proteome</keyword>
<dbReference type="PANTHER" id="PTHR43690:SF28">
    <property type="entry name" value="PEPTIDASE M16 N-TERMINAL DOMAIN-CONTAINING PROTEIN"/>
    <property type="match status" value="1"/>
</dbReference>
<evidence type="ECO:0000256" key="3">
    <source>
        <dbReference type="ARBA" id="ARBA00022723"/>
    </source>
</evidence>
<comment type="similarity">
    <text evidence="1">Belongs to the peptidase M16 family.</text>
</comment>
<accession>A0ABQ8B4Z6</accession>
<dbReference type="Pfam" id="PF16187">
    <property type="entry name" value="Peptidase_M16_M"/>
    <property type="match status" value="1"/>
</dbReference>
<keyword evidence="2" id="KW-0645">Protease</keyword>
<protein>
    <submittedName>
        <fullName evidence="11">Uncharacterized protein</fullName>
    </submittedName>
</protein>
<reference evidence="11 12" key="1">
    <citation type="submission" date="2021-05" db="EMBL/GenBank/DDBJ databases">
        <title>Genome Assembly of Synthetic Allotetraploid Brassica napus Reveals Homoeologous Exchanges between Subgenomes.</title>
        <authorList>
            <person name="Davis J.T."/>
        </authorList>
    </citation>
    <scope>NUCLEOTIDE SEQUENCE [LARGE SCALE GENOMIC DNA]</scope>
    <source>
        <strain evidence="12">cv. Da-Ae</strain>
        <tissue evidence="11">Seedling</tissue>
    </source>
</reference>
<evidence type="ECO:0000256" key="2">
    <source>
        <dbReference type="ARBA" id="ARBA00022670"/>
    </source>
</evidence>
<keyword evidence="5" id="KW-0862">Zinc</keyword>
<evidence type="ECO:0000313" key="12">
    <source>
        <dbReference type="Proteomes" id="UP000824890"/>
    </source>
</evidence>
<evidence type="ECO:0000313" key="11">
    <source>
        <dbReference type="EMBL" id="KAH0899869.1"/>
    </source>
</evidence>
<evidence type="ECO:0000259" key="7">
    <source>
        <dbReference type="Pfam" id="PF00675"/>
    </source>
</evidence>
<feature type="domain" description="Peptidase M16 middle/third" evidence="9">
    <location>
        <begin position="484"/>
        <end position="688"/>
    </location>
</feature>
<dbReference type="Pfam" id="PF22456">
    <property type="entry name" value="PqqF-like_C_4"/>
    <property type="match status" value="1"/>
</dbReference>
<name>A0ABQ8B4Z6_BRANA</name>
<evidence type="ECO:0000256" key="5">
    <source>
        <dbReference type="ARBA" id="ARBA00022833"/>
    </source>
</evidence>
<dbReference type="InterPro" id="IPR011249">
    <property type="entry name" value="Metalloenz_LuxS/M16"/>
</dbReference>
<gene>
    <name evidence="11" type="ORF">HID58_049437</name>
</gene>
<feature type="domain" description="Peptidase M16 N-terminal" evidence="7">
    <location>
        <begin position="90"/>
        <end position="196"/>
    </location>
</feature>
<evidence type="ECO:0000256" key="4">
    <source>
        <dbReference type="ARBA" id="ARBA00022801"/>
    </source>
</evidence>
<dbReference type="Gene3D" id="3.30.830.10">
    <property type="entry name" value="Metalloenzyme, LuxS/M16 peptidase-like"/>
    <property type="match status" value="4"/>
</dbReference>
<organism evidence="11 12">
    <name type="scientific">Brassica napus</name>
    <name type="common">Rape</name>
    <dbReference type="NCBI Taxonomy" id="3708"/>
    <lineage>
        <taxon>Eukaryota</taxon>
        <taxon>Viridiplantae</taxon>
        <taxon>Streptophyta</taxon>
        <taxon>Embryophyta</taxon>
        <taxon>Tracheophyta</taxon>
        <taxon>Spermatophyta</taxon>
        <taxon>Magnoliopsida</taxon>
        <taxon>eudicotyledons</taxon>
        <taxon>Gunneridae</taxon>
        <taxon>Pentapetalae</taxon>
        <taxon>rosids</taxon>
        <taxon>malvids</taxon>
        <taxon>Brassicales</taxon>
        <taxon>Brassicaceae</taxon>
        <taxon>Brassiceae</taxon>
        <taxon>Brassica</taxon>
    </lineage>
</organism>
<dbReference type="InterPro" id="IPR011765">
    <property type="entry name" value="Pept_M16_N"/>
</dbReference>
<dbReference type="Pfam" id="PF05193">
    <property type="entry name" value="Peptidase_M16_C"/>
    <property type="match status" value="1"/>
</dbReference>
<dbReference type="PANTHER" id="PTHR43690">
    <property type="entry name" value="NARDILYSIN"/>
    <property type="match status" value="1"/>
</dbReference>
<sequence>MKVLPFSSGPLFLGLLDSLKRYLHSAFEQNSWIDYPPDDYYEDMQELDEDSDSDYYDAQLVQNDDEKDDNHDEENDAYIIRPDESQKVYSIDDPPDMMGIAHLIEHMLLRGSTENPGENNDASCFCFINIFQFRSFVKMNGGRVFAVTDMEHSGFSFEIDTPYFQAGLKRFAKSFISPLMDVEDLKSEINTINQEWLGWKFRDVARLERLFAHTTHVDHPFHRFTTGNKRSLSNHEPKSVRDAAVKLFVKHFVASCMKLVVIGADPVDKLERCVKKYFSELTRGQQINLAFPEYDTHRWKHSLWKHGVAYFLESLEGSQTMKISWILPPVSRTHVNKRPEMFILRLLCDESQGSLSSFFKSKLWITSLRVWSGHESKFSEVESSSYCSTLAGQLFKYNMVSYVYQYLNLLKSMDPPQSLPSLIQEFRSLMRMRFQCLDFDSNQLCDPTQFSLALAVNMLKFPVSHAISLDFGYDFGDFEDIKEMLREREPFFSFTFKEENVPHSYLQRWEIPEETDPGLHLPFRNELMPTTSLLEVLEEEIVGSSFKSIADKCFYKENKGVLAKASLNIYLDPGQGVIPHMITRIYFEIIKDELSSLLFKAEEGYISTELSIGDDNTIVLELYGHPQRFKYLVASIWDKFKSFEPTPDCFKIITERMKRDFYVNSRDLIHHAHWLLSEAVILVPFTMEDKYGVMKYITFDNLRRLLPALRSEARVVGVFSGSVSKEDCKQITNLFQPFGDFKIQREFETKRALRQDYSYQVFAHPKTETETNSLAKVYFQMGCDEKSDVYNAENVTVFLHLLKAMVTEKVFFNLRLKQGLGYRVGCDRYNQGFYIYVVSPDHNPKDLLIKIHAFVATIPVYLAGVDDETFKLNFPDESGMSYDLVDDDSGINGYNVAGLILERMEKDDVVHLYDRFFVKMPSIVEICIGRTFD</sequence>
<comment type="caution">
    <text evidence="11">The sequence shown here is derived from an EMBL/GenBank/DDBJ whole genome shotgun (WGS) entry which is preliminary data.</text>
</comment>